<name>A0A6V7XI51_MELEN</name>
<dbReference type="InterPro" id="IPR000626">
    <property type="entry name" value="Ubiquitin-like_dom"/>
</dbReference>
<reference evidence="2 3" key="1">
    <citation type="submission" date="2020-08" db="EMBL/GenBank/DDBJ databases">
        <authorList>
            <person name="Koutsovoulos G."/>
            <person name="Danchin GJ E."/>
        </authorList>
    </citation>
    <scope>NUCLEOTIDE SEQUENCE [LARGE SCALE GENOMIC DNA]</scope>
</reference>
<comment type="caution">
    <text evidence="2">The sequence shown here is derived from an EMBL/GenBank/DDBJ whole genome shotgun (WGS) entry which is preliminary data.</text>
</comment>
<accession>A0A6V7XI51</accession>
<dbReference type="Proteomes" id="UP000580250">
    <property type="component" value="Unassembled WGS sequence"/>
</dbReference>
<dbReference type="InterPro" id="IPR029071">
    <property type="entry name" value="Ubiquitin-like_domsf"/>
</dbReference>
<dbReference type="Gene3D" id="3.10.20.90">
    <property type="entry name" value="Phosphatidylinositol 3-kinase Catalytic Subunit, Chain A, domain 1"/>
    <property type="match status" value="1"/>
</dbReference>
<dbReference type="PROSITE" id="PS50053">
    <property type="entry name" value="UBIQUITIN_2"/>
    <property type="match status" value="1"/>
</dbReference>
<evidence type="ECO:0000259" key="1">
    <source>
        <dbReference type="PROSITE" id="PS50053"/>
    </source>
</evidence>
<gene>
    <name evidence="2" type="ORF">MENT_LOCUS52273</name>
</gene>
<feature type="domain" description="Ubiquitin-like" evidence="1">
    <location>
        <begin position="1"/>
        <end position="78"/>
    </location>
</feature>
<proteinExistence type="predicted"/>
<dbReference type="AlphaFoldDB" id="A0A6V7XI51"/>
<dbReference type="CDD" id="cd17039">
    <property type="entry name" value="Ubl_ubiquitin_like"/>
    <property type="match status" value="1"/>
</dbReference>
<dbReference type="EMBL" id="CAJEWN010001622">
    <property type="protein sequence ID" value="CAD2198915.1"/>
    <property type="molecule type" value="Genomic_DNA"/>
</dbReference>
<dbReference type="SMART" id="SM00213">
    <property type="entry name" value="UBQ"/>
    <property type="match status" value="1"/>
</dbReference>
<organism evidence="2 3">
    <name type="scientific">Meloidogyne enterolobii</name>
    <name type="common">Root-knot nematode worm</name>
    <name type="synonym">Meloidogyne mayaguensis</name>
    <dbReference type="NCBI Taxonomy" id="390850"/>
    <lineage>
        <taxon>Eukaryota</taxon>
        <taxon>Metazoa</taxon>
        <taxon>Ecdysozoa</taxon>
        <taxon>Nematoda</taxon>
        <taxon>Chromadorea</taxon>
        <taxon>Rhabditida</taxon>
        <taxon>Tylenchina</taxon>
        <taxon>Tylenchomorpha</taxon>
        <taxon>Tylenchoidea</taxon>
        <taxon>Meloidogynidae</taxon>
        <taxon>Meloidogyninae</taxon>
        <taxon>Meloidogyne</taxon>
    </lineage>
</organism>
<dbReference type="Pfam" id="PF00240">
    <property type="entry name" value="ubiquitin"/>
    <property type="match status" value="1"/>
</dbReference>
<protein>
    <recommendedName>
        <fullName evidence="1">Ubiquitin-like domain-containing protein</fullName>
    </recommendedName>
</protein>
<sequence length="78" mass="8968">MHVTIRDVNNNDYTFEVKDTDNIKTLKAMLEFKVGIPADGHRLVCYIPGKMLADEGKLCDYKIMHKSMIYMVTRLLGC</sequence>
<evidence type="ECO:0000313" key="3">
    <source>
        <dbReference type="Proteomes" id="UP000580250"/>
    </source>
</evidence>
<evidence type="ECO:0000313" key="2">
    <source>
        <dbReference type="EMBL" id="CAD2198915.1"/>
    </source>
</evidence>
<dbReference type="SUPFAM" id="SSF54236">
    <property type="entry name" value="Ubiquitin-like"/>
    <property type="match status" value="1"/>
</dbReference>